<evidence type="ECO:0000256" key="5">
    <source>
        <dbReference type="ARBA" id="ARBA00022801"/>
    </source>
</evidence>
<evidence type="ECO:0000256" key="2">
    <source>
        <dbReference type="ARBA" id="ARBA00022649"/>
    </source>
</evidence>
<evidence type="ECO:0000256" key="4">
    <source>
        <dbReference type="ARBA" id="ARBA00022723"/>
    </source>
</evidence>
<evidence type="ECO:0000256" key="7">
    <source>
        <dbReference type="ARBA" id="ARBA00038093"/>
    </source>
</evidence>
<dbReference type="InterPro" id="IPR029060">
    <property type="entry name" value="PIN-like_dom_sf"/>
</dbReference>
<dbReference type="Pfam" id="PF01850">
    <property type="entry name" value="PIN"/>
    <property type="match status" value="1"/>
</dbReference>
<comment type="caution">
    <text evidence="10">The sequence shown here is derived from an EMBL/GenBank/DDBJ whole genome shotgun (WGS) entry which is preliminary data.</text>
</comment>
<dbReference type="Gene3D" id="3.40.50.1010">
    <property type="entry name" value="5'-nuclease"/>
    <property type="match status" value="1"/>
</dbReference>
<feature type="binding site" evidence="8">
    <location>
        <position position="98"/>
    </location>
    <ligand>
        <name>Mg(2+)</name>
        <dbReference type="ChEBI" id="CHEBI:18420"/>
    </ligand>
</feature>
<name>A0ABX0SJ80_9ACTN</name>
<comment type="similarity">
    <text evidence="7 8">Belongs to the PINc/VapC protein family.</text>
</comment>
<dbReference type="PANTHER" id="PTHR33653">
    <property type="entry name" value="RIBONUCLEASE VAPC2"/>
    <property type="match status" value="1"/>
</dbReference>
<dbReference type="RefSeq" id="WP_167168534.1">
    <property type="nucleotide sequence ID" value="NZ_BAAAOO010000007.1"/>
</dbReference>
<dbReference type="Proteomes" id="UP000749311">
    <property type="component" value="Unassembled WGS sequence"/>
</dbReference>
<gene>
    <name evidence="8" type="primary">vapC</name>
    <name evidence="10" type="ORF">FB473_002619</name>
</gene>
<keyword evidence="4 8" id="KW-0479">Metal-binding</keyword>
<dbReference type="EC" id="3.1.-.-" evidence="8"/>
<organism evidence="10 11">
    <name type="scientific">Brooklawnia cerclae</name>
    <dbReference type="NCBI Taxonomy" id="349934"/>
    <lineage>
        <taxon>Bacteria</taxon>
        <taxon>Bacillati</taxon>
        <taxon>Actinomycetota</taxon>
        <taxon>Actinomycetes</taxon>
        <taxon>Propionibacteriales</taxon>
        <taxon>Propionibacteriaceae</taxon>
        <taxon>Brooklawnia</taxon>
    </lineage>
</organism>
<evidence type="ECO:0000256" key="1">
    <source>
        <dbReference type="ARBA" id="ARBA00001946"/>
    </source>
</evidence>
<keyword evidence="8" id="KW-0800">Toxin</keyword>
<dbReference type="SUPFAM" id="SSF88723">
    <property type="entry name" value="PIN domain-like"/>
    <property type="match status" value="1"/>
</dbReference>
<evidence type="ECO:0000313" key="10">
    <source>
        <dbReference type="EMBL" id="NIH57974.1"/>
    </source>
</evidence>
<evidence type="ECO:0000259" key="9">
    <source>
        <dbReference type="Pfam" id="PF01850"/>
    </source>
</evidence>
<dbReference type="EMBL" id="JAAMOZ010000001">
    <property type="protein sequence ID" value="NIH57974.1"/>
    <property type="molecule type" value="Genomic_DNA"/>
</dbReference>
<reference evidence="10 11" key="1">
    <citation type="submission" date="2020-02" db="EMBL/GenBank/DDBJ databases">
        <title>Sequencing the genomes of 1000 actinobacteria strains.</title>
        <authorList>
            <person name="Klenk H.-P."/>
        </authorList>
    </citation>
    <scope>NUCLEOTIDE SEQUENCE [LARGE SCALE GENOMIC DNA]</scope>
    <source>
        <strain evidence="10 11">DSM 19609</strain>
    </source>
</reference>
<feature type="domain" description="PIN" evidence="9">
    <location>
        <begin position="17"/>
        <end position="121"/>
    </location>
</feature>
<comment type="function">
    <text evidence="8">Toxic component of a toxin-antitoxin (TA) system. An RNase.</text>
</comment>
<keyword evidence="11" id="KW-1185">Reference proteome</keyword>
<dbReference type="InterPro" id="IPR022907">
    <property type="entry name" value="VapC_family"/>
</dbReference>
<dbReference type="InterPro" id="IPR002716">
    <property type="entry name" value="PIN_dom"/>
</dbReference>
<dbReference type="InterPro" id="IPR050556">
    <property type="entry name" value="Type_II_TA_system_RNase"/>
</dbReference>
<dbReference type="HAMAP" id="MF_00265">
    <property type="entry name" value="VapC_Nob1"/>
    <property type="match status" value="1"/>
</dbReference>
<evidence type="ECO:0000313" key="11">
    <source>
        <dbReference type="Proteomes" id="UP000749311"/>
    </source>
</evidence>
<accession>A0ABX0SJ80</accession>
<dbReference type="PANTHER" id="PTHR33653:SF1">
    <property type="entry name" value="RIBONUCLEASE VAPC2"/>
    <property type="match status" value="1"/>
</dbReference>
<feature type="binding site" evidence="8">
    <location>
        <position position="11"/>
    </location>
    <ligand>
        <name>Mg(2+)</name>
        <dbReference type="ChEBI" id="CHEBI:18420"/>
    </ligand>
</feature>
<proteinExistence type="inferred from homology"/>
<protein>
    <recommendedName>
        <fullName evidence="8">Ribonuclease VapC</fullName>
        <shortName evidence="8">RNase VapC</shortName>
        <ecNumber evidence="8">3.1.-.-</ecNumber>
    </recommendedName>
    <alternativeName>
        <fullName evidence="8">Toxin VapC</fullName>
    </alternativeName>
</protein>
<comment type="cofactor">
    <cofactor evidence="1 8">
        <name>Mg(2+)</name>
        <dbReference type="ChEBI" id="CHEBI:18420"/>
    </cofactor>
</comment>
<keyword evidence="6 8" id="KW-0460">Magnesium</keyword>
<keyword evidence="2 8" id="KW-1277">Toxin-antitoxin system</keyword>
<keyword evidence="5 8" id="KW-0378">Hydrolase</keyword>
<sequence length="132" mass="13805">MGAHRMKAILDTNLLVAESLSHPGYEVAVSSLSWAELGYGIRKTADPVERARREARIARLRTVLGPGVPFDDSAATAYETVCGLVLAGGREVRGRAIDLMIAATAAAHGAAVITRNTDDFAGLEGFVAVVAA</sequence>
<evidence type="ECO:0000256" key="3">
    <source>
        <dbReference type="ARBA" id="ARBA00022722"/>
    </source>
</evidence>
<evidence type="ECO:0000256" key="8">
    <source>
        <dbReference type="HAMAP-Rule" id="MF_00265"/>
    </source>
</evidence>
<evidence type="ECO:0000256" key="6">
    <source>
        <dbReference type="ARBA" id="ARBA00022842"/>
    </source>
</evidence>
<keyword evidence="3 8" id="KW-0540">Nuclease</keyword>